<accession>A0ABQ4A6Z2</accession>
<sequence>MEAVLMDKPPRIFGRTREWDGLAAFATRSSDATAGAAALGVMSGRRRQGKSFLLQALAEAAGGMYFAATEATEAESLRLFTETLARHTNEFIEAPFRDWNDAIAHMFHSVTDRPTVVAIDEFPFLSKTSPALPSIIQRELGPGGSGRASSARLVLCGSAMSVMGSLLAGQAPLRGRASLELVVQPFRYRESARFWGITDPRLAILVHAVVGGTPAYRYEFTQGDAPATIDDYDAWVIRTALNPQTPLFREARYLLAEEAAIRDPALYHSVLAAIAAGNNTNGGIASFIGRKSDQITHPLNVLEDCALIAREPDLLRPGRARYRIVEPLITFYEAIMRKRWAELEIHRAEQVWTTTRQTFLTQVVGPHFEALCRAFALESGDALFAEQPSEVGSGTVNDPASRTQIEIDVVALAAQQGSGPRRILSLGEVKWGEVIGHHHLQRLATARDLLRPKGYDTETTVLALYGGAGFTAELTAAAATDDRILLVDLARLYS</sequence>
<dbReference type="SUPFAM" id="SSF46785">
    <property type="entry name" value="Winged helix' DNA-binding domain"/>
    <property type="match status" value="1"/>
</dbReference>
<comment type="caution">
    <text evidence="1">The sequence shown here is derived from an EMBL/GenBank/DDBJ whole genome shotgun (WGS) entry which is preliminary data.</text>
</comment>
<keyword evidence="2" id="KW-1185">Reference proteome</keyword>
<keyword evidence="1" id="KW-0547">Nucleotide-binding</keyword>
<gene>
    <name evidence="1" type="ORF">Ahu01nite_097220</name>
</gene>
<keyword evidence="1" id="KW-0067">ATP-binding</keyword>
<evidence type="ECO:0000313" key="1">
    <source>
        <dbReference type="EMBL" id="GIE26620.1"/>
    </source>
</evidence>
<evidence type="ECO:0000313" key="2">
    <source>
        <dbReference type="Proteomes" id="UP000603200"/>
    </source>
</evidence>
<dbReference type="SUPFAM" id="SSF52540">
    <property type="entry name" value="P-loop containing nucleoside triphosphate hydrolases"/>
    <property type="match status" value="1"/>
</dbReference>
<dbReference type="Proteomes" id="UP000603200">
    <property type="component" value="Unassembled WGS sequence"/>
</dbReference>
<dbReference type="PANTHER" id="PTHR34704:SF1">
    <property type="entry name" value="ATPASE"/>
    <property type="match status" value="1"/>
</dbReference>
<protein>
    <submittedName>
        <fullName evidence="1">ATP-binding protein</fullName>
    </submittedName>
</protein>
<dbReference type="Gene3D" id="3.40.50.300">
    <property type="entry name" value="P-loop containing nucleotide triphosphate hydrolases"/>
    <property type="match status" value="1"/>
</dbReference>
<reference evidence="1 2" key="1">
    <citation type="submission" date="2021-01" db="EMBL/GenBank/DDBJ databases">
        <title>Whole genome shotgun sequence of Actinoplanes humidus NBRC 14915.</title>
        <authorList>
            <person name="Komaki H."/>
            <person name="Tamura T."/>
        </authorList>
    </citation>
    <scope>NUCLEOTIDE SEQUENCE [LARGE SCALE GENOMIC DNA]</scope>
    <source>
        <strain evidence="1 2">NBRC 14915</strain>
    </source>
</reference>
<name>A0ABQ4A6Z2_9ACTN</name>
<organism evidence="1 2">
    <name type="scientific">Winogradskya humida</name>
    <dbReference type="NCBI Taxonomy" id="113566"/>
    <lineage>
        <taxon>Bacteria</taxon>
        <taxon>Bacillati</taxon>
        <taxon>Actinomycetota</taxon>
        <taxon>Actinomycetes</taxon>
        <taxon>Micromonosporales</taxon>
        <taxon>Micromonosporaceae</taxon>
        <taxon>Winogradskya</taxon>
    </lineage>
</organism>
<dbReference type="PANTHER" id="PTHR34704">
    <property type="entry name" value="ATPASE"/>
    <property type="match status" value="1"/>
</dbReference>
<dbReference type="InterPro" id="IPR027417">
    <property type="entry name" value="P-loop_NTPase"/>
</dbReference>
<dbReference type="EMBL" id="BOMN01000148">
    <property type="protein sequence ID" value="GIE26620.1"/>
    <property type="molecule type" value="Genomic_DNA"/>
</dbReference>
<dbReference type="GO" id="GO:0005524">
    <property type="term" value="F:ATP binding"/>
    <property type="evidence" value="ECO:0007669"/>
    <property type="project" value="UniProtKB-KW"/>
</dbReference>
<dbReference type="InterPro" id="IPR036390">
    <property type="entry name" value="WH_DNA-bd_sf"/>
</dbReference>
<proteinExistence type="predicted"/>